<dbReference type="InParanoid" id="A0A0D8JTC8"/>
<keyword evidence="3" id="KW-1185">Reference proteome</keyword>
<dbReference type="GeneID" id="24164427"/>
<proteinExistence type="predicted"/>
<dbReference type="RefSeq" id="XP_004445830.1">
    <property type="nucleotide sequence ID" value="XM_004445773.1"/>
</dbReference>
<dbReference type="Proteomes" id="UP000001261">
    <property type="component" value="Unassembled WGS sequence"/>
</dbReference>
<feature type="chain" id="PRO_5002331171" evidence="1">
    <location>
        <begin position="21"/>
        <end position="165"/>
    </location>
</feature>
<keyword evidence="1" id="KW-0732">Signal</keyword>
<feature type="signal peptide" evidence="1">
    <location>
        <begin position="1"/>
        <end position="20"/>
    </location>
</feature>
<accession>A0A0D8JTC8</accession>
<evidence type="ECO:0000313" key="2">
    <source>
        <dbReference type="EMBL" id="KJF60201.1"/>
    </source>
</evidence>
<organism evidence="2 3">
    <name type="scientific">Coccidioides immitis (strain RS)</name>
    <name type="common">Valley fever fungus</name>
    <dbReference type="NCBI Taxonomy" id="246410"/>
    <lineage>
        <taxon>Eukaryota</taxon>
        <taxon>Fungi</taxon>
        <taxon>Dikarya</taxon>
        <taxon>Ascomycota</taxon>
        <taxon>Pezizomycotina</taxon>
        <taxon>Eurotiomycetes</taxon>
        <taxon>Eurotiomycetidae</taxon>
        <taxon>Onygenales</taxon>
        <taxon>Onygenaceae</taxon>
        <taxon>Coccidioides</taxon>
    </lineage>
</organism>
<evidence type="ECO:0000313" key="3">
    <source>
        <dbReference type="Proteomes" id="UP000001261"/>
    </source>
</evidence>
<protein>
    <submittedName>
        <fullName evidence="2">Uncharacterized protein</fullName>
    </submittedName>
</protein>
<reference evidence="3" key="1">
    <citation type="journal article" date="2009" name="Genome Res.">
        <title>Comparative genomic analyses of the human fungal pathogens Coccidioides and their relatives.</title>
        <authorList>
            <person name="Sharpton T.J."/>
            <person name="Stajich J.E."/>
            <person name="Rounsley S.D."/>
            <person name="Gardner M.J."/>
            <person name="Wortman J.R."/>
            <person name="Jordar V.S."/>
            <person name="Maiti R."/>
            <person name="Kodira C.D."/>
            <person name="Neafsey D.E."/>
            <person name="Zeng Q."/>
            <person name="Hung C.-Y."/>
            <person name="McMahan C."/>
            <person name="Muszewska A."/>
            <person name="Grynberg M."/>
            <person name="Mandel M.A."/>
            <person name="Kellner E.M."/>
            <person name="Barker B.M."/>
            <person name="Galgiani J.N."/>
            <person name="Orbach M.J."/>
            <person name="Kirkland T.N."/>
            <person name="Cole G.T."/>
            <person name="Henn M.R."/>
            <person name="Birren B.W."/>
            <person name="Taylor J.W."/>
        </authorList>
    </citation>
    <scope>NUCLEOTIDE SEQUENCE [LARGE SCALE GENOMIC DNA]</scope>
    <source>
        <strain evidence="3">RS</strain>
    </source>
</reference>
<gene>
    <name evidence="2" type="ORF">CIMG_12800</name>
</gene>
<sequence>MVPSIFSLATIFSIFQFCQVFLSKLQLFGISFQEVLKLVYPCSSVSLGCVLKSLSPDYHSSQRTSSSSQFSSSCYSRNLIYLIGHDTHQVYKESSITENPKPPAYPRAYLSSLASIGECIKTQKKQVKAVFYRKTSRAQKAHFSNLYLENHPRSRALRSRWIKEP</sequence>
<reference evidence="3" key="2">
    <citation type="journal article" date="2010" name="Genome Res.">
        <title>Population genomic sequencing of Coccidioides fungi reveals recent hybridization and transposon control.</title>
        <authorList>
            <person name="Neafsey D.E."/>
            <person name="Barker B.M."/>
            <person name="Sharpton T.J."/>
            <person name="Stajich J.E."/>
            <person name="Park D.J."/>
            <person name="Whiston E."/>
            <person name="Hung C.-Y."/>
            <person name="McMahan C."/>
            <person name="White J."/>
            <person name="Sykes S."/>
            <person name="Heiman D."/>
            <person name="Young S."/>
            <person name="Zeng Q."/>
            <person name="Abouelleil A."/>
            <person name="Aftuck L."/>
            <person name="Bessette D."/>
            <person name="Brown A."/>
            <person name="FitzGerald M."/>
            <person name="Lui A."/>
            <person name="Macdonald J.P."/>
            <person name="Priest M."/>
            <person name="Orbach M.J."/>
            <person name="Galgiani J.N."/>
            <person name="Kirkland T.N."/>
            <person name="Cole G.T."/>
            <person name="Birren B.W."/>
            <person name="Henn M.R."/>
            <person name="Taylor J.W."/>
            <person name="Rounsley S.D."/>
        </authorList>
    </citation>
    <scope>GENOME REANNOTATION</scope>
    <source>
        <strain evidence="3">RS</strain>
    </source>
</reference>
<dbReference type="VEuPathDB" id="FungiDB:CIMG_12800"/>
<dbReference type="EMBL" id="GG704911">
    <property type="protein sequence ID" value="KJF60201.1"/>
    <property type="molecule type" value="Genomic_DNA"/>
</dbReference>
<name>A0A0D8JTC8_COCIM</name>
<evidence type="ECO:0000256" key="1">
    <source>
        <dbReference type="SAM" id="SignalP"/>
    </source>
</evidence>
<dbReference type="AlphaFoldDB" id="A0A0D8JTC8"/>
<dbReference type="KEGG" id="cim:CIMG_12800"/>